<evidence type="ECO:0000313" key="3">
    <source>
        <dbReference type="Proteomes" id="UP000275846"/>
    </source>
</evidence>
<organism evidence="4">
    <name type="scientific">Schistocephalus solidus</name>
    <name type="common">Tapeworm</name>
    <dbReference type="NCBI Taxonomy" id="70667"/>
    <lineage>
        <taxon>Eukaryota</taxon>
        <taxon>Metazoa</taxon>
        <taxon>Spiralia</taxon>
        <taxon>Lophotrochozoa</taxon>
        <taxon>Platyhelminthes</taxon>
        <taxon>Cestoda</taxon>
        <taxon>Eucestoda</taxon>
        <taxon>Diphyllobothriidea</taxon>
        <taxon>Diphyllobothriidae</taxon>
        <taxon>Schistocephalus</taxon>
    </lineage>
</organism>
<keyword evidence="1" id="KW-0812">Transmembrane</keyword>
<keyword evidence="1" id="KW-0472">Membrane</keyword>
<dbReference type="EMBL" id="UYSU01033980">
    <property type="protein sequence ID" value="VDL93471.1"/>
    <property type="molecule type" value="Genomic_DNA"/>
</dbReference>
<accession>A0A183SS88</accession>
<gene>
    <name evidence="2" type="ORF">SSLN_LOCUS7086</name>
</gene>
<evidence type="ECO:0000313" key="4">
    <source>
        <dbReference type="WBParaSite" id="SSLN_0000731801-mRNA-1"/>
    </source>
</evidence>
<feature type="transmembrane region" description="Helical" evidence="1">
    <location>
        <begin position="12"/>
        <end position="32"/>
    </location>
</feature>
<reference evidence="4" key="1">
    <citation type="submission" date="2016-06" db="UniProtKB">
        <authorList>
            <consortium name="WormBaseParasite"/>
        </authorList>
    </citation>
    <scope>IDENTIFICATION</scope>
</reference>
<dbReference type="AlphaFoldDB" id="A0A183SS88"/>
<evidence type="ECO:0000313" key="2">
    <source>
        <dbReference type="EMBL" id="VDL93471.1"/>
    </source>
</evidence>
<evidence type="ECO:0000256" key="1">
    <source>
        <dbReference type="SAM" id="Phobius"/>
    </source>
</evidence>
<dbReference type="WBParaSite" id="SSLN_0000731801-mRNA-1">
    <property type="protein sequence ID" value="SSLN_0000731801-mRNA-1"/>
    <property type="gene ID" value="SSLN_0000731801"/>
</dbReference>
<proteinExistence type="predicted"/>
<keyword evidence="1" id="KW-1133">Transmembrane helix</keyword>
<protein>
    <submittedName>
        <fullName evidence="2 4">Uncharacterized protein</fullName>
    </submittedName>
</protein>
<name>A0A183SS88_SCHSO</name>
<keyword evidence="3" id="KW-1185">Reference proteome</keyword>
<dbReference type="Proteomes" id="UP000275846">
    <property type="component" value="Unassembled WGS sequence"/>
</dbReference>
<reference evidence="2 3" key="2">
    <citation type="submission" date="2018-11" db="EMBL/GenBank/DDBJ databases">
        <authorList>
            <consortium name="Pathogen Informatics"/>
        </authorList>
    </citation>
    <scope>NUCLEOTIDE SEQUENCE [LARGE SCALE GENOMIC DNA]</scope>
    <source>
        <strain evidence="2 3">NST_G2</strain>
    </source>
</reference>
<sequence length="156" mass="17200">MFAVLSTPLYHLSLSFILSPPLFFFSFSPFIFSSSFSTPIFALHSHLPLPSSPTAENSYSEGDMQPRYAGGGGCRLHFLWSGRPQAERCNAGVAFAIWNDIVGGLPCLPHGINDRLMSLHLPLRGNQFALILSAYADPMTSSDEAKDKFYEDLHSL</sequence>